<comment type="caution">
    <text evidence="3">The sequence shown here is derived from an EMBL/GenBank/DDBJ whole genome shotgun (WGS) entry which is preliminary data.</text>
</comment>
<dbReference type="EMBL" id="BLAL01000182">
    <property type="protein sequence ID" value="GES88843.1"/>
    <property type="molecule type" value="Genomic_DNA"/>
</dbReference>
<feature type="signal peptide" evidence="2">
    <location>
        <begin position="1"/>
        <end position="26"/>
    </location>
</feature>
<evidence type="ECO:0000256" key="1">
    <source>
        <dbReference type="SAM" id="MobiDB-lite"/>
    </source>
</evidence>
<feature type="region of interest" description="Disordered" evidence="1">
    <location>
        <begin position="120"/>
        <end position="148"/>
    </location>
</feature>
<evidence type="ECO:0000313" key="5">
    <source>
        <dbReference type="Proteomes" id="UP000247702"/>
    </source>
</evidence>
<dbReference type="AlphaFoldDB" id="A0A2Z6S3I7"/>
<evidence type="ECO:0000313" key="3">
    <source>
        <dbReference type="EMBL" id="GBC09816.1"/>
    </source>
</evidence>
<dbReference type="Proteomes" id="UP000615446">
    <property type="component" value="Unassembled WGS sequence"/>
</dbReference>
<feature type="chain" id="PRO_5044073151" evidence="2">
    <location>
        <begin position="27"/>
        <end position="168"/>
    </location>
</feature>
<feature type="region of interest" description="Disordered" evidence="1">
    <location>
        <begin position="47"/>
        <end position="68"/>
    </location>
</feature>
<evidence type="ECO:0000256" key="2">
    <source>
        <dbReference type="SAM" id="SignalP"/>
    </source>
</evidence>
<sequence>MNKFIKFTIGAIVALLIIEAISFAQALEVRAAEPEALNLAVRQAPEITSSGVSTEPTESADAADVAVPTDSKSLPIPSAYPTSIVNTLAKGTVNPSPTAYYSPTGTGSLIPSWSSLVAKGGVPSGQPTSAPTPPPSSPKSPEAPSSGHKIESGLFSAAVIAGIVGFFF</sequence>
<accession>A0A2Z6S3I7</accession>
<reference evidence="4" key="2">
    <citation type="submission" date="2019-10" db="EMBL/GenBank/DDBJ databases">
        <title>Conservation and host-specific expression of non-tandemly repeated heterogenous ribosome RNA gene in arbuscular mycorrhizal fungi.</title>
        <authorList>
            <person name="Maeda T."/>
            <person name="Kobayashi Y."/>
            <person name="Nakagawa T."/>
            <person name="Ezawa T."/>
            <person name="Yamaguchi K."/>
            <person name="Bino T."/>
            <person name="Nishimoto Y."/>
            <person name="Shigenobu S."/>
            <person name="Kawaguchi M."/>
        </authorList>
    </citation>
    <scope>NUCLEOTIDE SEQUENCE</scope>
    <source>
        <strain evidence="4">HR1</strain>
    </source>
</reference>
<evidence type="ECO:0000313" key="4">
    <source>
        <dbReference type="EMBL" id="GES88843.1"/>
    </source>
</evidence>
<reference evidence="3 5" key="1">
    <citation type="submission" date="2017-11" db="EMBL/GenBank/DDBJ databases">
        <title>The genome of Rhizophagus clarus HR1 reveals common genetic basis of auxotrophy among arbuscular mycorrhizal fungi.</title>
        <authorList>
            <person name="Kobayashi Y."/>
        </authorList>
    </citation>
    <scope>NUCLEOTIDE SEQUENCE [LARGE SCALE GENOMIC DNA]</scope>
    <source>
        <strain evidence="3 5">HR1</strain>
    </source>
</reference>
<proteinExistence type="predicted"/>
<dbReference type="EMBL" id="BEXD01004330">
    <property type="protein sequence ID" value="GBC09816.1"/>
    <property type="molecule type" value="Genomic_DNA"/>
</dbReference>
<organism evidence="3 5">
    <name type="scientific">Rhizophagus clarus</name>
    <dbReference type="NCBI Taxonomy" id="94130"/>
    <lineage>
        <taxon>Eukaryota</taxon>
        <taxon>Fungi</taxon>
        <taxon>Fungi incertae sedis</taxon>
        <taxon>Mucoromycota</taxon>
        <taxon>Glomeromycotina</taxon>
        <taxon>Glomeromycetes</taxon>
        <taxon>Glomerales</taxon>
        <taxon>Glomeraceae</taxon>
        <taxon>Rhizophagus</taxon>
    </lineage>
</organism>
<feature type="compositionally biased region" description="Polar residues" evidence="1">
    <location>
        <begin position="47"/>
        <end position="57"/>
    </location>
</feature>
<dbReference type="Proteomes" id="UP000247702">
    <property type="component" value="Unassembled WGS sequence"/>
</dbReference>
<name>A0A2Z6S3I7_9GLOM</name>
<keyword evidence="2" id="KW-0732">Signal</keyword>
<protein>
    <submittedName>
        <fullName evidence="3">Uncharacterized protein</fullName>
    </submittedName>
</protein>
<dbReference type="STRING" id="94130.A0A2Z6S3I7"/>
<keyword evidence="5" id="KW-1185">Reference proteome</keyword>
<dbReference type="OrthoDB" id="2417203at2759"/>
<gene>
    <name evidence="4" type="ORF">RCL2_001577100</name>
    <name evidence="3" type="ORF">RclHR1_09130006</name>
</gene>